<organism evidence="1 2">
    <name type="scientific">Trifolium medium</name>
    <dbReference type="NCBI Taxonomy" id="97028"/>
    <lineage>
        <taxon>Eukaryota</taxon>
        <taxon>Viridiplantae</taxon>
        <taxon>Streptophyta</taxon>
        <taxon>Embryophyta</taxon>
        <taxon>Tracheophyta</taxon>
        <taxon>Spermatophyta</taxon>
        <taxon>Magnoliopsida</taxon>
        <taxon>eudicotyledons</taxon>
        <taxon>Gunneridae</taxon>
        <taxon>Pentapetalae</taxon>
        <taxon>rosids</taxon>
        <taxon>fabids</taxon>
        <taxon>Fabales</taxon>
        <taxon>Fabaceae</taxon>
        <taxon>Papilionoideae</taxon>
        <taxon>50 kb inversion clade</taxon>
        <taxon>NPAAA clade</taxon>
        <taxon>Hologalegina</taxon>
        <taxon>IRL clade</taxon>
        <taxon>Trifolieae</taxon>
        <taxon>Trifolium</taxon>
    </lineage>
</organism>
<protein>
    <recommendedName>
        <fullName evidence="3">RNase H type-1 domain-containing protein</fullName>
    </recommendedName>
</protein>
<keyword evidence="2" id="KW-1185">Reference proteome</keyword>
<evidence type="ECO:0008006" key="3">
    <source>
        <dbReference type="Google" id="ProtNLM"/>
    </source>
</evidence>
<proteinExistence type="predicted"/>
<dbReference type="AlphaFoldDB" id="A0A392Q7V2"/>
<sequence>VRMKQNYGVVKGLKLAWDRGFKKVELKVDFNIVAYTLNNGGKGSVVGWRYSFISFTFDV</sequence>
<dbReference type="EMBL" id="LXQA010119660">
    <property type="protein sequence ID" value="MCI20401.1"/>
    <property type="molecule type" value="Genomic_DNA"/>
</dbReference>
<feature type="non-terminal residue" evidence="1">
    <location>
        <position position="1"/>
    </location>
</feature>
<dbReference type="Proteomes" id="UP000265520">
    <property type="component" value="Unassembled WGS sequence"/>
</dbReference>
<reference evidence="1 2" key="1">
    <citation type="journal article" date="2018" name="Front. Plant Sci.">
        <title>Red Clover (Trifolium pratense) and Zigzag Clover (T. medium) - A Picture of Genomic Similarities and Differences.</title>
        <authorList>
            <person name="Dluhosova J."/>
            <person name="Istvanek J."/>
            <person name="Nedelnik J."/>
            <person name="Repkova J."/>
        </authorList>
    </citation>
    <scope>NUCLEOTIDE SEQUENCE [LARGE SCALE GENOMIC DNA]</scope>
    <source>
        <strain evidence="2">cv. 10/8</strain>
        <tissue evidence="1">Leaf</tissue>
    </source>
</reference>
<evidence type="ECO:0000313" key="2">
    <source>
        <dbReference type="Proteomes" id="UP000265520"/>
    </source>
</evidence>
<comment type="caution">
    <text evidence="1">The sequence shown here is derived from an EMBL/GenBank/DDBJ whole genome shotgun (WGS) entry which is preliminary data.</text>
</comment>
<name>A0A392Q7V2_9FABA</name>
<accession>A0A392Q7V2</accession>
<evidence type="ECO:0000313" key="1">
    <source>
        <dbReference type="EMBL" id="MCI20401.1"/>
    </source>
</evidence>